<dbReference type="GO" id="GO:0071972">
    <property type="term" value="F:peptidoglycan L,D-transpeptidase activity"/>
    <property type="evidence" value="ECO:0007669"/>
    <property type="project" value="TreeGrafter"/>
</dbReference>
<dbReference type="InterPro" id="IPR054120">
    <property type="entry name" value="PBPA_dimer"/>
</dbReference>
<dbReference type="PANTHER" id="PTHR30627:SF24">
    <property type="entry name" value="PENICILLIN-BINDING PROTEIN 4B"/>
    <property type="match status" value="1"/>
</dbReference>
<dbReference type="Pfam" id="PF21922">
    <property type="entry name" value="PBP_dimer_2"/>
    <property type="match status" value="1"/>
</dbReference>
<evidence type="ECO:0000313" key="5">
    <source>
        <dbReference type="Proteomes" id="UP000552836"/>
    </source>
</evidence>
<keyword evidence="4" id="KW-0328">Glycosyltransferase</keyword>
<dbReference type="Pfam" id="PF00905">
    <property type="entry name" value="Transpeptidase"/>
    <property type="match status" value="1"/>
</dbReference>
<dbReference type="PANTHER" id="PTHR30627">
    <property type="entry name" value="PEPTIDOGLYCAN D,D-TRANSPEPTIDASE"/>
    <property type="match status" value="1"/>
</dbReference>
<accession>A0A846LJP3</accession>
<dbReference type="EC" id="2.4.1.129" evidence="4"/>
<dbReference type="InterPro" id="IPR012338">
    <property type="entry name" value="Beta-lactam/transpept-like"/>
</dbReference>
<comment type="caution">
    <text evidence="4">The sequence shown here is derived from an EMBL/GenBank/DDBJ whole genome shotgun (WGS) entry which is preliminary data.</text>
</comment>
<dbReference type="Proteomes" id="UP000552836">
    <property type="component" value="Unassembled WGS sequence"/>
</dbReference>
<gene>
    <name evidence="3" type="primary">pbpA</name>
    <name evidence="4" type="ORF">FB380_001240</name>
    <name evidence="3" type="ORF">GCM10011589_02110</name>
</gene>
<dbReference type="GO" id="GO:0005886">
    <property type="term" value="C:plasma membrane"/>
    <property type="evidence" value="ECO:0007669"/>
    <property type="project" value="TreeGrafter"/>
</dbReference>
<dbReference type="GO" id="GO:0008658">
    <property type="term" value="F:penicillin binding"/>
    <property type="evidence" value="ECO:0007669"/>
    <property type="project" value="InterPro"/>
</dbReference>
<dbReference type="InterPro" id="IPR001460">
    <property type="entry name" value="PCN-bd_Tpept"/>
</dbReference>
<evidence type="ECO:0000313" key="4">
    <source>
        <dbReference type="EMBL" id="NIH66794.1"/>
    </source>
</evidence>
<dbReference type="EMBL" id="JAAMPA010000001">
    <property type="protein sequence ID" value="NIH66794.1"/>
    <property type="molecule type" value="Genomic_DNA"/>
</dbReference>
<feature type="domain" description="Penicillin binding protein A dimerisation" evidence="2">
    <location>
        <begin position="52"/>
        <end position="134"/>
    </location>
</feature>
<dbReference type="InterPro" id="IPR050515">
    <property type="entry name" value="Beta-lactam/transpept"/>
</dbReference>
<evidence type="ECO:0000313" key="3">
    <source>
        <dbReference type="EMBL" id="GGL49184.1"/>
    </source>
</evidence>
<name>A0A846LJP3_9ACTN</name>
<feature type="domain" description="Penicillin-binding protein transpeptidase" evidence="1">
    <location>
        <begin position="155"/>
        <end position="472"/>
    </location>
</feature>
<protein>
    <submittedName>
        <fullName evidence="3">Penicillin-binding protein A</fullName>
    </submittedName>
    <submittedName>
        <fullName evidence="4">Peptidoglycan glycosyltransferase</fullName>
        <ecNumber evidence="4">2.4.1.129</ecNumber>
    </submittedName>
</protein>
<organism evidence="4 5">
    <name type="scientific">Modestobacter marinus</name>
    <dbReference type="NCBI Taxonomy" id="477641"/>
    <lineage>
        <taxon>Bacteria</taxon>
        <taxon>Bacillati</taxon>
        <taxon>Actinomycetota</taxon>
        <taxon>Actinomycetes</taxon>
        <taxon>Geodermatophilales</taxon>
        <taxon>Geodermatophilaceae</taxon>
        <taxon>Modestobacter</taxon>
    </lineage>
</organism>
<dbReference type="AlphaFoldDB" id="A0A846LJP3"/>
<proteinExistence type="predicted"/>
<evidence type="ECO:0000259" key="1">
    <source>
        <dbReference type="Pfam" id="PF00905"/>
    </source>
</evidence>
<dbReference type="GO" id="GO:0071555">
    <property type="term" value="P:cell wall organization"/>
    <property type="evidence" value="ECO:0007669"/>
    <property type="project" value="TreeGrafter"/>
</dbReference>
<dbReference type="GO" id="GO:0016757">
    <property type="term" value="F:glycosyltransferase activity"/>
    <property type="evidence" value="ECO:0007669"/>
    <property type="project" value="UniProtKB-KW"/>
</dbReference>
<reference evidence="6" key="2">
    <citation type="journal article" date="2019" name="Int. J. Syst. Evol. Microbiol.">
        <title>The Global Catalogue of Microorganisms (GCM) 10K type strain sequencing project: providing services to taxonomists for standard genome sequencing and annotation.</title>
        <authorList>
            <consortium name="The Broad Institute Genomics Platform"/>
            <consortium name="The Broad Institute Genome Sequencing Center for Infectious Disease"/>
            <person name="Wu L."/>
            <person name="Ma J."/>
        </authorList>
    </citation>
    <scope>NUCLEOTIDE SEQUENCE [LARGE SCALE GENOMIC DNA]</scope>
    <source>
        <strain evidence="6">CGMCC 4.5581</strain>
    </source>
</reference>
<reference evidence="4 5" key="3">
    <citation type="submission" date="2020-02" db="EMBL/GenBank/DDBJ databases">
        <title>Sequencing the genomes of 1000 actinobacteria strains.</title>
        <authorList>
            <person name="Klenk H.-P."/>
        </authorList>
    </citation>
    <scope>NUCLEOTIDE SEQUENCE [LARGE SCALE GENOMIC DNA]</scope>
    <source>
        <strain evidence="4 5">DSM 45201</strain>
    </source>
</reference>
<dbReference type="EMBL" id="BMMI01000001">
    <property type="protein sequence ID" value="GGL49184.1"/>
    <property type="molecule type" value="Genomic_DNA"/>
</dbReference>
<keyword evidence="4" id="KW-0808">Transferase</keyword>
<dbReference type="Gene3D" id="3.90.1310.10">
    <property type="entry name" value="Penicillin-binding protein 2a (Domain 2)"/>
    <property type="match status" value="1"/>
</dbReference>
<dbReference type="RefSeq" id="WP_166754325.1">
    <property type="nucleotide sequence ID" value="NZ_BAABJU010000001.1"/>
</dbReference>
<dbReference type="SUPFAM" id="SSF56601">
    <property type="entry name" value="beta-lactamase/transpeptidase-like"/>
    <property type="match status" value="1"/>
</dbReference>
<sequence>MNAPLRKVAISVLVLFTLLIVNVNVIQVIRAESLRENPRNTRVLTDEYGRERGAIVVGGNEIASSVETTDTLRYLRTYANGPLYAPVTGFYSVLFGNRGIERAEDDVLSGTDDRLFGRRLADLFTGRDPSGGNVELTLDPAVQEAAMAGLEGRVGAVVALDPSTGAVLGLASTPTYDPNLLSSHDPAAIRAYDEQLDALETDPRVNQAISERYAAGSIFKVVVAAAALATGDYTPDTVIPAPQDYVLPGTDTDLQNFGNEPCSPTGEQPLIEALTISCNTAFAQLGIELGEDALREMAEAFGIDGEERQIPLDVAGSTIGEIDGDAALGQTSIGQLDVALTPMQAAMIAAAVANDGVLMNPYLVESVQAPDLSVLDQTEPEPLSEPFSEEVADQLTAMMTNVVDEGTGRRAQISGVEVAGKTGTAENAGPDHNWFIGFAPAEDPSIAVAVFIRNGGGTGGDISAPIARSVIEAHLQGRG</sequence>
<reference evidence="3" key="4">
    <citation type="submission" date="2024-05" db="EMBL/GenBank/DDBJ databases">
        <authorList>
            <person name="Sun Q."/>
            <person name="Zhou Y."/>
        </authorList>
    </citation>
    <scope>NUCLEOTIDE SEQUENCE</scope>
    <source>
        <strain evidence="3">CGMCC 4.5581</strain>
    </source>
</reference>
<reference evidence="3" key="1">
    <citation type="journal article" date="2014" name="Int. J. Syst. Evol. Microbiol.">
        <title>Complete genome of a new Firmicutes species belonging to the dominant human colonic microbiota ('Ruminococcus bicirculans') reveals two chromosomes and a selective capacity to utilize plant glucans.</title>
        <authorList>
            <consortium name="NISC Comparative Sequencing Program"/>
            <person name="Wegmann U."/>
            <person name="Louis P."/>
            <person name="Goesmann A."/>
            <person name="Henrissat B."/>
            <person name="Duncan S.H."/>
            <person name="Flint H.J."/>
        </authorList>
    </citation>
    <scope>NUCLEOTIDE SEQUENCE</scope>
    <source>
        <strain evidence="3">CGMCC 4.5581</strain>
    </source>
</reference>
<evidence type="ECO:0000313" key="6">
    <source>
        <dbReference type="Proteomes" id="UP000648663"/>
    </source>
</evidence>
<evidence type="ECO:0000259" key="2">
    <source>
        <dbReference type="Pfam" id="PF21922"/>
    </source>
</evidence>
<keyword evidence="6" id="KW-1185">Reference proteome</keyword>
<dbReference type="Gene3D" id="3.40.710.10">
    <property type="entry name" value="DD-peptidase/beta-lactamase superfamily"/>
    <property type="match status" value="1"/>
</dbReference>
<dbReference type="Proteomes" id="UP000648663">
    <property type="component" value="Unassembled WGS sequence"/>
</dbReference>